<evidence type="ECO:0008006" key="3">
    <source>
        <dbReference type="Google" id="ProtNLM"/>
    </source>
</evidence>
<keyword evidence="2" id="KW-1185">Reference proteome</keyword>
<evidence type="ECO:0000313" key="1">
    <source>
        <dbReference type="EMBL" id="MEA5454742.1"/>
    </source>
</evidence>
<sequence length="204" mass="21762">MKRFFGEPATLWPSLRNRLHVYVLPDDELRSALVERQRALDGVDYCSVQPAEYLHATVQQLSRTSSEADPAAVGRFLERLGDLAAATKPFEVPLGAPVVDDFALGARGLATPEWTALLDGVRAAAADTVNAGLPIPDPPFAPHVTLGYGVAEGSGERIQGASDSLGGEPLPPLVVSSMHFLAVHQDTERGTFTWDTTTELAFGG</sequence>
<dbReference type="Proteomes" id="UP001304769">
    <property type="component" value="Unassembled WGS sequence"/>
</dbReference>
<organism evidence="1 2">
    <name type="scientific">Sinomonas terricola</name>
    <dbReference type="NCBI Taxonomy" id="3110330"/>
    <lineage>
        <taxon>Bacteria</taxon>
        <taxon>Bacillati</taxon>
        <taxon>Actinomycetota</taxon>
        <taxon>Actinomycetes</taxon>
        <taxon>Micrococcales</taxon>
        <taxon>Micrococcaceae</taxon>
        <taxon>Sinomonas</taxon>
    </lineage>
</organism>
<dbReference type="InterPro" id="IPR009097">
    <property type="entry name" value="Cyclic_Pdiesterase"/>
</dbReference>
<comment type="caution">
    <text evidence="1">The sequence shown here is derived from an EMBL/GenBank/DDBJ whole genome shotgun (WGS) entry which is preliminary data.</text>
</comment>
<accession>A0ABU5T501</accession>
<gene>
    <name evidence="1" type="ORF">SPF06_08415</name>
</gene>
<dbReference type="RefSeq" id="WP_323278591.1">
    <property type="nucleotide sequence ID" value="NZ_JAYGGQ010000005.1"/>
</dbReference>
<reference evidence="1 2" key="1">
    <citation type="submission" date="2023-12" db="EMBL/GenBank/DDBJ databases">
        <title>Sinomonas terricola sp. nov, isolated from litchi orchard soil in Guangdong, PR China.</title>
        <authorList>
            <person name="Jiaxin W."/>
            <person name="Yang Z."/>
            <person name="Honghui Z."/>
        </authorList>
    </citation>
    <scope>NUCLEOTIDE SEQUENCE [LARGE SCALE GENOMIC DNA]</scope>
    <source>
        <strain evidence="1 2">JGH33</strain>
    </source>
</reference>
<dbReference type="SUPFAM" id="SSF55144">
    <property type="entry name" value="LigT-like"/>
    <property type="match status" value="1"/>
</dbReference>
<proteinExistence type="predicted"/>
<protein>
    <recommendedName>
        <fullName evidence="3">2'-5' RNA ligase</fullName>
    </recommendedName>
</protein>
<name>A0ABU5T501_9MICC</name>
<dbReference type="EMBL" id="JAYGGQ010000005">
    <property type="protein sequence ID" value="MEA5454742.1"/>
    <property type="molecule type" value="Genomic_DNA"/>
</dbReference>
<evidence type="ECO:0000313" key="2">
    <source>
        <dbReference type="Proteomes" id="UP001304769"/>
    </source>
</evidence>
<dbReference type="Gene3D" id="3.90.1140.10">
    <property type="entry name" value="Cyclic phosphodiesterase"/>
    <property type="match status" value="1"/>
</dbReference>